<dbReference type="InterPro" id="IPR052743">
    <property type="entry name" value="Glutaminase_GtaA"/>
</dbReference>
<organism evidence="4 5">
    <name type="scientific">Eutypa lata (strain UCR-EL1)</name>
    <name type="common">Grapevine dieback disease fungus</name>
    <name type="synonym">Eutypa armeniacae</name>
    <dbReference type="NCBI Taxonomy" id="1287681"/>
    <lineage>
        <taxon>Eukaryota</taxon>
        <taxon>Fungi</taxon>
        <taxon>Dikarya</taxon>
        <taxon>Ascomycota</taxon>
        <taxon>Pezizomycotina</taxon>
        <taxon>Sordariomycetes</taxon>
        <taxon>Xylariomycetidae</taxon>
        <taxon>Xylariales</taxon>
        <taxon>Diatrypaceae</taxon>
        <taxon>Eutypa</taxon>
    </lineage>
</organism>
<dbReference type="HOGENOM" id="CLU_008020_1_1_1"/>
<dbReference type="OrthoDB" id="431715at2759"/>
<dbReference type="SUPFAM" id="SSF48208">
    <property type="entry name" value="Six-hairpin glycosidases"/>
    <property type="match status" value="1"/>
</dbReference>
<dbReference type="eggNOG" id="ENOG502QPQS">
    <property type="taxonomic scope" value="Eukaryota"/>
</dbReference>
<dbReference type="EMBL" id="KB706724">
    <property type="protein sequence ID" value="EMR66022.1"/>
    <property type="molecule type" value="Genomic_DNA"/>
</dbReference>
<protein>
    <submittedName>
        <fullName evidence="4">Putative glutaminase protein</fullName>
    </submittedName>
</protein>
<dbReference type="InterPro" id="IPR033433">
    <property type="entry name" value="GtaA_N"/>
</dbReference>
<sequence length="692" mass="75392">MRLSAGLVQLALAIGVASAESTFSPARPPSIPLAVKSPYLNSWLNAGSDGGNGGYLAGEWPTFWIQQVTGWVGFIRVDGTPYTWLGAAPGADLVAQTDFSYTSTRSTFVLSAGGKVELNVTFLSPVTPNDLKRQSLTFSYLDIGVHSLDGASHDVELYADVSAEWASGDRSAVAEWDYDTADGVAYHQFARQDQVEIQESTEQPNWGTWYWSTKDVDGLTWQSGIDDTVRGKFIDDGKLANTKDTNFRAINEDWPVFAFAKDLGSVGGSTVSTLFSIGLTQENAISLLGEGDGLTTYPSLWTSYFGNGLDAMTFFYNDYSESSKLATDLDNKVASDSLAAAGQNYLTITSLSVRQTFGALQFTGTADDPVVFLKEISSNSDIQTVDVIFPAMPLLLYLNPNLVDYLLKPLFLNQENGHYPRTNAIHDLGTFPVAKGYPDGDDEPMPLEECGNMLIMVLAYAQRTDDTAYLASHYAILKQWAGYLVDEALIPAHQLSTDDFAGQLANQTNLALKGIVGLRAMAEIATLTGNADDADSYGDTARDYIAQWQGYGINTASDPPHTTLSYGDDTSHGLLYNLYANSLLGFGTDFVPQSVYDDQSNFYPTVKLEYGIALDTRHTWTKTDWMMWAAAIASDDTRDMFIKLLADWISTTHTNKAFTDLYDAANGDYPPGLSFTARPVVGGHFALLALPK</sequence>
<dbReference type="Gene3D" id="1.50.10.10">
    <property type="match status" value="1"/>
</dbReference>
<dbReference type="PANTHER" id="PTHR31987:SF1">
    <property type="entry name" value="GLUTAMINASE A"/>
    <property type="match status" value="1"/>
</dbReference>
<dbReference type="GO" id="GO:0003824">
    <property type="term" value="F:catalytic activity"/>
    <property type="evidence" value="ECO:0007669"/>
    <property type="project" value="UniProtKB-ARBA"/>
</dbReference>
<dbReference type="InterPro" id="IPR012341">
    <property type="entry name" value="6hp_glycosidase-like_sf"/>
</dbReference>
<dbReference type="AlphaFoldDB" id="M7SP80"/>
<proteinExistence type="predicted"/>
<reference evidence="5" key="1">
    <citation type="journal article" date="2013" name="Genome Announc.">
        <title>Draft genome sequence of the grapevine dieback fungus Eutypa lata UCR-EL1.</title>
        <authorList>
            <person name="Blanco-Ulate B."/>
            <person name="Rolshausen P.E."/>
            <person name="Cantu D."/>
        </authorList>
    </citation>
    <scope>NUCLEOTIDE SEQUENCE [LARGE SCALE GENOMIC DNA]</scope>
    <source>
        <strain evidence="5">UCR-EL1</strain>
    </source>
</reference>
<dbReference type="Pfam" id="PF16335">
    <property type="entry name" value="GtaA_6_Hairpin"/>
    <property type="match status" value="1"/>
</dbReference>
<dbReference type="KEGG" id="ela:UCREL1_6980"/>
<evidence type="ECO:0000313" key="4">
    <source>
        <dbReference type="EMBL" id="EMR66022.1"/>
    </source>
</evidence>
<dbReference type="GO" id="GO:0005975">
    <property type="term" value="P:carbohydrate metabolic process"/>
    <property type="evidence" value="ECO:0007669"/>
    <property type="project" value="InterPro"/>
</dbReference>
<keyword evidence="1" id="KW-0732">Signal</keyword>
<evidence type="ECO:0000256" key="1">
    <source>
        <dbReference type="SAM" id="SignalP"/>
    </source>
</evidence>
<feature type="domain" description="Glutaminase A central" evidence="2">
    <location>
        <begin position="342"/>
        <end position="688"/>
    </location>
</feature>
<feature type="signal peptide" evidence="1">
    <location>
        <begin position="1"/>
        <end position="19"/>
    </location>
</feature>
<name>M7SP80_EUTLA</name>
<feature type="chain" id="PRO_5004084824" evidence="1">
    <location>
        <begin position="20"/>
        <end position="692"/>
    </location>
</feature>
<feature type="domain" description="Glutaminase A N-terminal" evidence="3">
    <location>
        <begin position="104"/>
        <end position="336"/>
    </location>
</feature>
<dbReference type="STRING" id="1287681.M7SP80"/>
<dbReference type="Pfam" id="PF17168">
    <property type="entry name" value="DUF5127"/>
    <property type="match status" value="1"/>
</dbReference>
<dbReference type="InterPro" id="IPR032514">
    <property type="entry name" value="GtaA_central"/>
</dbReference>
<dbReference type="Proteomes" id="UP000012174">
    <property type="component" value="Unassembled WGS sequence"/>
</dbReference>
<dbReference type="OMA" id="WAGMIRV"/>
<evidence type="ECO:0000259" key="3">
    <source>
        <dbReference type="Pfam" id="PF17168"/>
    </source>
</evidence>
<dbReference type="PANTHER" id="PTHR31987">
    <property type="entry name" value="GLUTAMINASE A-RELATED"/>
    <property type="match status" value="1"/>
</dbReference>
<evidence type="ECO:0000313" key="5">
    <source>
        <dbReference type="Proteomes" id="UP000012174"/>
    </source>
</evidence>
<accession>M7SP80</accession>
<keyword evidence="5" id="KW-1185">Reference proteome</keyword>
<gene>
    <name evidence="4" type="ORF">UCREL1_6980</name>
</gene>
<evidence type="ECO:0000259" key="2">
    <source>
        <dbReference type="Pfam" id="PF16335"/>
    </source>
</evidence>
<dbReference type="InterPro" id="IPR008928">
    <property type="entry name" value="6-hairpin_glycosidase_sf"/>
</dbReference>